<sequence>MTFFHPILLGIGAACVAIPIVIHLLMRRRRKPVRWAAMRFLLEATKQRQRRVRLEQLLLLAARCLLLALIALAVARPMFGSPGALGSGSREVYLLLDTSLASAARGAEGTTDLEGSIERALELLAQLDGTRGDRAALITLGSPAEALVLPATSDLALLERRLRSLHPTDSPMDLPGGLALVPKPEPDRDATPPTVAVLSAFREGSIGHAPAPGTLGAESTLIASPPTAEPIGNTGFKGLHLLRPVVIAGSREGLAVGAAQVRVQLVRSGEGLDRAAPTTVRLFAQGEGSPREVGAGVVRWTPGQTEAEVILDLDLTGLGAAGDLVLQAEIDRDANERDNTAWAVLEVRDRLRVAVLGTRRFGSRPRITEFSPSDWLSLALEPIGEPDRQQRGAQIEIAVLDATRVDAGDLVGFDAVIVAEPGRVQQAGWESLGAFGARG</sequence>
<evidence type="ECO:0000256" key="1">
    <source>
        <dbReference type="SAM" id="Phobius"/>
    </source>
</evidence>
<feature type="transmembrane region" description="Helical" evidence="1">
    <location>
        <begin position="57"/>
        <end position="79"/>
    </location>
</feature>
<protein>
    <recommendedName>
        <fullName evidence="2">Aerotolerance regulator N-terminal domain-containing protein</fullName>
    </recommendedName>
</protein>
<keyword evidence="1" id="KW-1133">Transmembrane helix</keyword>
<feature type="non-terminal residue" evidence="3">
    <location>
        <position position="439"/>
    </location>
</feature>
<feature type="domain" description="Aerotolerance regulator N-terminal" evidence="2">
    <location>
        <begin position="1"/>
        <end position="77"/>
    </location>
</feature>
<dbReference type="NCBIfam" id="TIGR02226">
    <property type="entry name" value="two_anch"/>
    <property type="match status" value="1"/>
</dbReference>
<keyword evidence="1" id="KW-0812">Transmembrane</keyword>
<dbReference type="Pfam" id="PF07584">
    <property type="entry name" value="BatA"/>
    <property type="match status" value="1"/>
</dbReference>
<dbReference type="InterPro" id="IPR011933">
    <property type="entry name" value="Double_TM_dom"/>
</dbReference>
<evidence type="ECO:0000313" key="3">
    <source>
        <dbReference type="EMBL" id="VAX39441.1"/>
    </source>
</evidence>
<organism evidence="3">
    <name type="scientific">hydrothermal vent metagenome</name>
    <dbReference type="NCBI Taxonomy" id="652676"/>
    <lineage>
        <taxon>unclassified sequences</taxon>
        <taxon>metagenomes</taxon>
        <taxon>ecological metagenomes</taxon>
    </lineage>
</organism>
<reference evidence="3" key="1">
    <citation type="submission" date="2018-06" db="EMBL/GenBank/DDBJ databases">
        <authorList>
            <person name="Zhirakovskaya E."/>
        </authorList>
    </citation>
    <scope>NUCLEOTIDE SEQUENCE</scope>
</reference>
<feature type="transmembrane region" description="Helical" evidence="1">
    <location>
        <begin position="6"/>
        <end position="26"/>
    </location>
</feature>
<dbReference type="AlphaFoldDB" id="A0A3B1DKK4"/>
<evidence type="ECO:0000259" key="2">
    <source>
        <dbReference type="Pfam" id="PF07584"/>
    </source>
</evidence>
<dbReference type="InterPro" id="IPR024163">
    <property type="entry name" value="Aerotolerance_reg_N"/>
</dbReference>
<dbReference type="EMBL" id="UOGK01000241">
    <property type="protein sequence ID" value="VAX39441.1"/>
    <property type="molecule type" value="Genomic_DNA"/>
</dbReference>
<keyword evidence="1" id="KW-0472">Membrane</keyword>
<accession>A0A3B1DKK4</accession>
<dbReference type="PANTHER" id="PTHR37464">
    <property type="entry name" value="BLL2463 PROTEIN"/>
    <property type="match status" value="1"/>
</dbReference>
<gene>
    <name evidence="3" type="ORF">MNBD_PLANCTO03-1357</name>
</gene>
<name>A0A3B1DKK4_9ZZZZ</name>
<dbReference type="PANTHER" id="PTHR37464:SF1">
    <property type="entry name" value="BLL2463 PROTEIN"/>
    <property type="match status" value="1"/>
</dbReference>
<proteinExistence type="predicted"/>